<dbReference type="GO" id="GO:0016787">
    <property type="term" value="F:hydrolase activity"/>
    <property type="evidence" value="ECO:0007669"/>
    <property type="project" value="UniProtKB-KW"/>
</dbReference>
<reference evidence="4" key="1">
    <citation type="journal article" date="2019" name="Int. J. Syst. Evol. Microbiol.">
        <title>The Global Catalogue of Microorganisms (GCM) 10K type strain sequencing project: providing services to taxonomists for standard genome sequencing and annotation.</title>
        <authorList>
            <consortium name="The Broad Institute Genomics Platform"/>
            <consortium name="The Broad Institute Genome Sequencing Center for Infectious Disease"/>
            <person name="Wu L."/>
            <person name="Ma J."/>
        </authorList>
    </citation>
    <scope>NUCLEOTIDE SEQUENCE [LARGE SCALE GENOMIC DNA]</scope>
    <source>
        <strain evidence="4">CGMCC 1.10992</strain>
    </source>
</reference>
<dbReference type="PANTHER" id="PTHR12277:SF81">
    <property type="entry name" value="PROTEIN ABHD13"/>
    <property type="match status" value="1"/>
</dbReference>
<accession>A0ABW4XGJ5</accession>
<dbReference type="Gene3D" id="3.40.50.1820">
    <property type="entry name" value="alpha/beta hydrolase"/>
    <property type="match status" value="1"/>
</dbReference>
<evidence type="ECO:0000313" key="3">
    <source>
        <dbReference type="EMBL" id="MFD2094625.1"/>
    </source>
</evidence>
<feature type="domain" description="Serine aminopeptidase S33" evidence="2">
    <location>
        <begin position="65"/>
        <end position="180"/>
    </location>
</feature>
<keyword evidence="4" id="KW-1185">Reference proteome</keyword>
<feature type="signal peptide" evidence="1">
    <location>
        <begin position="1"/>
        <end position="24"/>
    </location>
</feature>
<name>A0ABW4XGJ5_9GAMM</name>
<keyword evidence="3" id="KW-0378">Hydrolase</keyword>
<dbReference type="InterPro" id="IPR022742">
    <property type="entry name" value="Hydrolase_4"/>
</dbReference>
<keyword evidence="1" id="KW-0732">Signal</keyword>
<proteinExistence type="predicted"/>
<dbReference type="InterPro" id="IPR029058">
    <property type="entry name" value="AB_hydrolase_fold"/>
</dbReference>
<dbReference type="Pfam" id="PF12146">
    <property type="entry name" value="Hydrolase_4"/>
    <property type="match status" value="1"/>
</dbReference>
<evidence type="ECO:0000259" key="2">
    <source>
        <dbReference type="Pfam" id="PF12146"/>
    </source>
</evidence>
<sequence>MLRAYLVALSLICLTGCSSNWAFYAPTHEISRSPDSYSYAYEEIWIDSESGNRLNAQIHFSGGSNPAGMVMHFHGNRGNITETFEKVEWLLDEGFDVVVFDYSGYGKSDGTPTPETTYLDARSMLSFLNKFERPNNHYKKIVWGTSLGGAIMMSGLSSSAESHDLELVIVDSSFYSYQKTAVHVVSQYPLGGLITWLPAIFVDDKYAPESRLDGLPDTPILFSHCDTDALIPMEFTKGMYDMASGQKALWILPGCKHARSFANEHPENQNLLMQVLDEPERISPQYTYAKALKDFNAQLLAVERDNL</sequence>
<dbReference type="PANTHER" id="PTHR12277">
    <property type="entry name" value="ALPHA/BETA HYDROLASE DOMAIN-CONTAINING PROTEIN"/>
    <property type="match status" value="1"/>
</dbReference>
<evidence type="ECO:0000256" key="1">
    <source>
        <dbReference type="SAM" id="SignalP"/>
    </source>
</evidence>
<organism evidence="3 4">
    <name type="scientific">Corallincola platygyrae</name>
    <dbReference type="NCBI Taxonomy" id="1193278"/>
    <lineage>
        <taxon>Bacteria</taxon>
        <taxon>Pseudomonadati</taxon>
        <taxon>Pseudomonadota</taxon>
        <taxon>Gammaproteobacteria</taxon>
        <taxon>Alteromonadales</taxon>
        <taxon>Psychromonadaceae</taxon>
        <taxon>Corallincola</taxon>
    </lineage>
</organism>
<comment type="caution">
    <text evidence="3">The sequence shown here is derived from an EMBL/GenBank/DDBJ whole genome shotgun (WGS) entry which is preliminary data.</text>
</comment>
<dbReference type="SUPFAM" id="SSF53474">
    <property type="entry name" value="alpha/beta-Hydrolases"/>
    <property type="match status" value="1"/>
</dbReference>
<feature type="chain" id="PRO_5046087233" evidence="1">
    <location>
        <begin position="25"/>
        <end position="307"/>
    </location>
</feature>
<dbReference type="EMBL" id="JBHUHT010000004">
    <property type="protein sequence ID" value="MFD2094625.1"/>
    <property type="molecule type" value="Genomic_DNA"/>
</dbReference>
<evidence type="ECO:0000313" key="4">
    <source>
        <dbReference type="Proteomes" id="UP001597380"/>
    </source>
</evidence>
<dbReference type="Proteomes" id="UP001597380">
    <property type="component" value="Unassembled WGS sequence"/>
</dbReference>
<protein>
    <submittedName>
        <fullName evidence="3">Alpha/beta hydrolase</fullName>
    </submittedName>
</protein>
<gene>
    <name evidence="3" type="ORF">ACFSJ3_01390</name>
</gene>